<dbReference type="STRING" id="393762.SAMN05660472_00024"/>
<dbReference type="InterPro" id="IPR038029">
    <property type="entry name" value="GbiG_N_sf"/>
</dbReference>
<dbReference type="PANTHER" id="PTHR37477:SF1">
    <property type="entry name" value="COBALT-PRECORRIN-5A HYDROLASE"/>
    <property type="match status" value="1"/>
</dbReference>
<dbReference type="NCBIfam" id="NF004466">
    <property type="entry name" value="PRK05788.1-4"/>
    <property type="match status" value="1"/>
</dbReference>
<proteinExistence type="predicted"/>
<dbReference type="PANTHER" id="PTHR37477">
    <property type="entry name" value="COBALT-PRECORRIN-5A HYDROLASE"/>
    <property type="match status" value="1"/>
</dbReference>
<dbReference type="GO" id="GO:0016829">
    <property type="term" value="F:lyase activity"/>
    <property type="evidence" value="ECO:0007669"/>
    <property type="project" value="UniProtKB-KW"/>
</dbReference>
<dbReference type="InterPro" id="IPR021744">
    <property type="entry name" value="CbiG_N"/>
</dbReference>
<dbReference type="OrthoDB" id="9781023at2"/>
<keyword evidence="4" id="KW-0456">Lyase</keyword>
<dbReference type="InterPro" id="IPR021745">
    <property type="entry name" value="CbiG_mid"/>
</dbReference>
<organism evidence="4 5">
    <name type="scientific">Natronincola ferrireducens</name>
    <dbReference type="NCBI Taxonomy" id="393762"/>
    <lineage>
        <taxon>Bacteria</taxon>
        <taxon>Bacillati</taxon>
        <taxon>Bacillota</taxon>
        <taxon>Clostridia</taxon>
        <taxon>Peptostreptococcales</taxon>
        <taxon>Natronincolaceae</taxon>
        <taxon>Natronincola</taxon>
    </lineage>
</organism>
<dbReference type="EMBL" id="FNFP01000001">
    <property type="protein sequence ID" value="SDJ81168.1"/>
    <property type="molecule type" value="Genomic_DNA"/>
</dbReference>
<evidence type="ECO:0000259" key="2">
    <source>
        <dbReference type="Pfam" id="PF11760"/>
    </source>
</evidence>
<evidence type="ECO:0000313" key="5">
    <source>
        <dbReference type="Proteomes" id="UP000198718"/>
    </source>
</evidence>
<dbReference type="SUPFAM" id="SSF159672">
    <property type="entry name" value="CbiG N-terminal domain-like"/>
    <property type="match status" value="1"/>
</dbReference>
<evidence type="ECO:0000313" key="4">
    <source>
        <dbReference type="EMBL" id="SDJ81168.1"/>
    </source>
</evidence>
<accession>A0A1G8WS31</accession>
<feature type="domain" description="Cobalamin biosynthesis central region" evidence="3">
    <location>
        <begin position="137"/>
        <end position="219"/>
    </location>
</feature>
<dbReference type="Gene3D" id="3.30.420.180">
    <property type="entry name" value="CobE/GbiG C-terminal domain"/>
    <property type="match status" value="1"/>
</dbReference>
<feature type="domain" description="Cobalamin synthesis G N-terminal" evidence="2">
    <location>
        <begin position="52"/>
        <end position="131"/>
    </location>
</feature>
<gene>
    <name evidence="4" type="ORF">SAMN05660472_00024</name>
</gene>
<feature type="domain" description="CobE/GbiG C-terminal" evidence="1">
    <location>
        <begin position="222"/>
        <end position="340"/>
    </location>
</feature>
<dbReference type="Pfam" id="PF11761">
    <property type="entry name" value="CbiG_mid"/>
    <property type="match status" value="1"/>
</dbReference>
<dbReference type="Gene3D" id="3.40.50.11220">
    <property type="match status" value="1"/>
</dbReference>
<dbReference type="AlphaFoldDB" id="A0A1G8WS31"/>
<dbReference type="Proteomes" id="UP000198718">
    <property type="component" value="Unassembled WGS sequence"/>
</dbReference>
<dbReference type="InterPro" id="IPR052553">
    <property type="entry name" value="CbiG_hydrolase"/>
</dbReference>
<evidence type="ECO:0000259" key="1">
    <source>
        <dbReference type="Pfam" id="PF01890"/>
    </source>
</evidence>
<reference evidence="4 5" key="1">
    <citation type="submission" date="2016-10" db="EMBL/GenBank/DDBJ databases">
        <authorList>
            <person name="de Groot N.N."/>
        </authorList>
    </citation>
    <scope>NUCLEOTIDE SEQUENCE [LARGE SCALE GENOMIC DNA]</scope>
    <source>
        <strain evidence="4 5">DSM 18346</strain>
    </source>
</reference>
<sequence>MRIAIFTVTQRGKALALTLQKHFPHSQVHVLPKFYEGEEGVLPIEGDLKTTVGGLFPSRDYLIFIMATGIVVRTIAPYLQHKSQDPGVLVMDEGGEYVISLLSGHIGGANEMTLKVADKLGATPVITTASDVQGLMAVDTLAHKLKCKINDWQLTKKITAHIVNGGRVRIYGGIPASIKLPTNYEAIEKFTELIDGDYGIYIGNDPIDKNHNNILQLYPQNIVLGIGCRKDIEADTVIEAIKGALEEASIALESVKKIVTVDVKAQEKGLIEASKILGLPLEIIDRQKILEVEKDFEISSFVKNTIGVGSVSQPCAYLGCNRGRLLLEKKITNGVTVSIAEEER</sequence>
<dbReference type="SUPFAM" id="SSF159664">
    <property type="entry name" value="CobE/GbiG C-terminal domain-like"/>
    <property type="match status" value="1"/>
</dbReference>
<dbReference type="GO" id="GO:0009236">
    <property type="term" value="P:cobalamin biosynthetic process"/>
    <property type="evidence" value="ECO:0007669"/>
    <property type="project" value="InterPro"/>
</dbReference>
<name>A0A1G8WS31_9FIRM</name>
<dbReference type="InterPro" id="IPR002750">
    <property type="entry name" value="CobE/GbiG_C"/>
</dbReference>
<evidence type="ECO:0000259" key="3">
    <source>
        <dbReference type="Pfam" id="PF11761"/>
    </source>
</evidence>
<dbReference type="InterPro" id="IPR036518">
    <property type="entry name" value="CobE/GbiG_C_sf"/>
</dbReference>
<keyword evidence="5" id="KW-1185">Reference proteome</keyword>
<dbReference type="Pfam" id="PF11760">
    <property type="entry name" value="CbiG_N"/>
    <property type="match status" value="1"/>
</dbReference>
<protein>
    <submittedName>
        <fullName evidence="4">Cobalt-precorrin 5A acetaldehyde-lyase</fullName>
    </submittedName>
</protein>
<dbReference type="RefSeq" id="WP_090548557.1">
    <property type="nucleotide sequence ID" value="NZ_FNFP01000001.1"/>
</dbReference>
<dbReference type="Pfam" id="PF01890">
    <property type="entry name" value="CbiG_C"/>
    <property type="match status" value="1"/>
</dbReference>